<sequence>MRIHPLLPNELLHSIVEYIAYAPLLPKSPFQPNLYHTFPFKYASRELLALSVANWHLRRVCLPFLFAYIKIRDEEDATKLQKYLGLLSEFTTFLFIGDALTMKGDEAISENLPQLKQLSHVELEPSSDCGRTVLLRTSLAHPNVTSVLVHDVPDGSIWDEDLSKLILQWMPWDPYIRKCLERGMKLMYLDFYYSFDIQLFQNEKFCGLKEIRISISDAVSSLSMLLSAIPTLDKLWLTDDYGYHFGAHTSLCMTSSISKTFQWQSLSDFGMIQRIGLCQCSQEWTVNEITTSIRTFDASRSLPATLISVASAFPKTEKLNLHLPLRLPQTSENLNVKNFASVFAPFSSLRRLSLCGIYNQLVFTSNKSLPPIPRIDSNALRLLEPEIVVLWYPAWVAKEVRSLDAIYINEEGWHQLEYSSARKFWSLKGWLHVVNGNRDIGGTLRRFEHKAMASYRFEVLLETSMFSSFVDF</sequence>
<proteinExistence type="predicted"/>
<protein>
    <submittedName>
        <fullName evidence="1">Uncharacterized protein</fullName>
    </submittedName>
</protein>
<reference evidence="1" key="1">
    <citation type="submission" date="2022-08" db="EMBL/GenBank/DDBJ databases">
        <authorList>
            <consortium name="DOE Joint Genome Institute"/>
            <person name="Min B."/>
            <person name="Riley R."/>
            <person name="Sierra-Patev S."/>
            <person name="Naranjo-Ortiz M."/>
            <person name="Looney B."/>
            <person name="Konkel Z."/>
            <person name="Slot J.C."/>
            <person name="Sakamoto Y."/>
            <person name="Steenwyk J.L."/>
            <person name="Rokas A."/>
            <person name="Carro J."/>
            <person name="Camarero S."/>
            <person name="Ferreira P."/>
            <person name="Molpeceres G."/>
            <person name="Ruiz-Duenas F.J."/>
            <person name="Serrano A."/>
            <person name="Henrissat B."/>
            <person name="Drula E."/>
            <person name="Hughes K.W."/>
            <person name="Mata J.L."/>
            <person name="Ishikawa N.K."/>
            <person name="Vargas-Isla R."/>
            <person name="Ushijima S."/>
            <person name="Smith C.A."/>
            <person name="Ahrendt S."/>
            <person name="Andreopoulos W."/>
            <person name="He G."/>
            <person name="Labutti K."/>
            <person name="Lipzen A."/>
            <person name="Ng V."/>
            <person name="Sandor L."/>
            <person name="Barry K."/>
            <person name="Martinez A.T."/>
            <person name="Xiao Y."/>
            <person name="Gibbons J.G."/>
            <person name="Terashima K."/>
            <person name="Hibbett D.S."/>
            <person name="Grigoriev I.V."/>
        </authorList>
    </citation>
    <scope>NUCLEOTIDE SEQUENCE</scope>
    <source>
        <strain evidence="1">TFB9207</strain>
    </source>
</reference>
<dbReference type="AlphaFoldDB" id="A0AA38PMR2"/>
<dbReference type="EMBL" id="MU805937">
    <property type="protein sequence ID" value="KAJ3845425.1"/>
    <property type="molecule type" value="Genomic_DNA"/>
</dbReference>
<keyword evidence="2" id="KW-1185">Reference proteome</keyword>
<evidence type="ECO:0000313" key="1">
    <source>
        <dbReference type="EMBL" id="KAJ3845425.1"/>
    </source>
</evidence>
<organism evidence="1 2">
    <name type="scientific">Lentinula raphanica</name>
    <dbReference type="NCBI Taxonomy" id="153919"/>
    <lineage>
        <taxon>Eukaryota</taxon>
        <taxon>Fungi</taxon>
        <taxon>Dikarya</taxon>
        <taxon>Basidiomycota</taxon>
        <taxon>Agaricomycotina</taxon>
        <taxon>Agaricomycetes</taxon>
        <taxon>Agaricomycetidae</taxon>
        <taxon>Agaricales</taxon>
        <taxon>Marasmiineae</taxon>
        <taxon>Omphalotaceae</taxon>
        <taxon>Lentinula</taxon>
    </lineage>
</organism>
<gene>
    <name evidence="1" type="ORF">F5878DRAFT_207207</name>
</gene>
<comment type="caution">
    <text evidence="1">The sequence shown here is derived from an EMBL/GenBank/DDBJ whole genome shotgun (WGS) entry which is preliminary data.</text>
</comment>
<accession>A0AA38PMR2</accession>
<dbReference type="Proteomes" id="UP001163846">
    <property type="component" value="Unassembled WGS sequence"/>
</dbReference>
<name>A0AA38PMR2_9AGAR</name>
<evidence type="ECO:0000313" key="2">
    <source>
        <dbReference type="Proteomes" id="UP001163846"/>
    </source>
</evidence>